<feature type="compositionally biased region" description="Polar residues" evidence="1">
    <location>
        <begin position="476"/>
        <end position="487"/>
    </location>
</feature>
<dbReference type="PROSITE" id="PS50003">
    <property type="entry name" value="PH_DOMAIN"/>
    <property type="match status" value="1"/>
</dbReference>
<evidence type="ECO:0000256" key="1">
    <source>
        <dbReference type="SAM" id="MobiDB-lite"/>
    </source>
</evidence>
<dbReference type="GO" id="GO:0007165">
    <property type="term" value="P:signal transduction"/>
    <property type="evidence" value="ECO:0007669"/>
    <property type="project" value="InterPro"/>
</dbReference>
<evidence type="ECO:0000313" key="5">
    <source>
        <dbReference type="Proteomes" id="UP001151518"/>
    </source>
</evidence>
<feature type="compositionally biased region" description="Low complexity" evidence="1">
    <location>
        <begin position="405"/>
        <end position="422"/>
    </location>
</feature>
<reference evidence="4" key="1">
    <citation type="submission" date="2022-07" db="EMBL/GenBank/DDBJ databases">
        <title>Phylogenomic reconstructions and comparative analyses of Kickxellomycotina fungi.</title>
        <authorList>
            <person name="Reynolds N.K."/>
            <person name="Stajich J.E."/>
            <person name="Barry K."/>
            <person name="Grigoriev I.V."/>
            <person name="Crous P."/>
            <person name="Smith M.E."/>
        </authorList>
    </citation>
    <scope>NUCLEOTIDE SEQUENCE</scope>
    <source>
        <strain evidence="4">NRRL 3115</strain>
    </source>
</reference>
<dbReference type="InterPro" id="IPR029071">
    <property type="entry name" value="Ubiquitin-like_domsf"/>
</dbReference>
<dbReference type="PANTHER" id="PTHR38700:SF1">
    <property type="entry name" value="PH DOMAIN-CONTAINING PROTEIN"/>
    <property type="match status" value="1"/>
</dbReference>
<organism evidence="4 5">
    <name type="scientific">Coemansia spiralis</name>
    <dbReference type="NCBI Taxonomy" id="417178"/>
    <lineage>
        <taxon>Eukaryota</taxon>
        <taxon>Fungi</taxon>
        <taxon>Fungi incertae sedis</taxon>
        <taxon>Zoopagomycota</taxon>
        <taxon>Kickxellomycotina</taxon>
        <taxon>Kickxellomycetes</taxon>
        <taxon>Kickxellales</taxon>
        <taxon>Kickxellaceae</taxon>
        <taxon>Coemansia</taxon>
    </lineage>
</organism>
<gene>
    <name evidence="4" type="ORF">GGI25_002488</name>
</gene>
<feature type="compositionally biased region" description="Basic and acidic residues" evidence="1">
    <location>
        <begin position="1190"/>
        <end position="1205"/>
    </location>
</feature>
<sequence length="1452" mass="159502">MYPQNGNSWQQHPHQQNVGAVAIPAGDEDDEDDHVPLSMMAAGMGQQQQPLPTAAMHGHPNQAFQPQQLQYQQQQLQQQMAYQQYHGQAPQQAYYPQQNAQQAMQPLDYQQQLEIELEQQQQQFQQQFLEQYRQMQIQQQLEPGLQEPVDDGFTGQTNIPTDYQHSQIHGYHNVAGFQDTPHNPNLPQYHAELIPPPMDANLHLTNYSQQQQQQPAINTTPRRRAAASRPWVKGNSGTNKGASAEMDADTNSSAALHSSFETEGCSDSSDASSSDESAYGIDSDEEKSKIPAAIVSIATPLSRVTSTAKPREQLNRPLSSASNSILVQESVSTSSGESSNLASKQATSYEVGDSDDDDLPLSVISSNSAQNSASLAAVRRTKSAMPSSGLSQRPQHIGTIAKKAPSMSPRGSSKSRSLSVRPNGSQSATRRESALQLPADLHSMSSIGDRSGHADSDNGDDEDEPLDQIKSELETGTRTATTSSHSDVGSVCNGPVPSRKDLQAASIHNIAEQPEKKRVLSERKMKLLHSLKAGMATADRTLDVNSKRSSAANSYDNAEPQGASAAESRLSTESEGTPKHIYRTKKRESDAVSYVSQHSRQSSTSKHVVSPQLTRSVPKSKKEQSYLPTGSALPELPVKRRSTRPRAAVQYVALAEIIENTERAQQRDAMGSAYEEDGIDFDNDAAVNMERRLRRNLSRKGNNDAAFQNGSLGDVRSTYSRNTASSSGGTLMELLRTGPVELRTASTEHSGSKAVIEMLSPEDYGDIDQLLADLDGIMSGSLAARRRFSLAVMRHSIAVDNGLVDPVDYSEPNDGEAGGMDNVKESFIEFKPLEIPNIDTDTDGLLSDGLGLDSMLVSTVGGEDDDDSQPLSELALRPSAIGDIETQLAALDVKSNVFNGNAEASSQSDLYGQKIEHTQPVELTRAQKVEKALGKLELLSVRKISIRIYVQDAKRYYTFSLTKYTTCEMIISDMKKSRIIDPDKDTWALFELVDHFGIERPLNHFENLMSLVESWEPRSNNYIIVKGYPQQSSLTLASGVQPGDHAVQGMLYYRIKKNKWQKGVFRLHDHSMDLIKDGRGKAKKEAHYLTLTNNDVYTPFEPLRGAPTRFVFGLKSEMPIQMFEKPDEDYVRWFAVHTLDSLREWLRILRLSKNQIKFCQVLERRVAETSAIKADGENKGATTRPLVDLSMDKHGDDTDTQGKRNTDLASELLSSISKIAASSKYDPATLVRAMEQGGIDVSDLKDLSATDDAHQENGNCEDSQTNENLFQPGSLLSKPKKLSAAADANKQDIELFAKGSLLSQPRESKALEASRAMQNIMAHHGNVFTQGSLLQVTDQSKPRPPHVGGAANIQRNQMPLVQVDEPISDFGTRPLAVPASGSHFDYLAEAGGAHPTTMHGMPFLQHGAATTDDQHIFGGLLAANSNQQSERQMMQSNHIYSSNNAHQPIHYR</sequence>
<feature type="compositionally biased region" description="Polar residues" evidence="1">
    <location>
        <begin position="594"/>
        <end position="617"/>
    </location>
</feature>
<dbReference type="InterPro" id="IPR011993">
    <property type="entry name" value="PH-like_dom_sf"/>
</dbReference>
<feature type="domain" description="PH" evidence="2">
    <location>
        <begin position="1044"/>
        <end position="1154"/>
    </location>
</feature>
<accession>A0A9W8KZ14</accession>
<dbReference type="InterPro" id="IPR000159">
    <property type="entry name" value="RA_dom"/>
</dbReference>
<dbReference type="SUPFAM" id="SSF54236">
    <property type="entry name" value="Ubiquitin-like"/>
    <property type="match status" value="1"/>
</dbReference>
<evidence type="ECO:0000259" key="3">
    <source>
        <dbReference type="PROSITE" id="PS50200"/>
    </source>
</evidence>
<feature type="region of interest" description="Disordered" evidence="1">
    <location>
        <begin position="539"/>
        <end position="641"/>
    </location>
</feature>
<feature type="region of interest" description="Disordered" evidence="1">
    <location>
        <begin position="329"/>
        <end position="499"/>
    </location>
</feature>
<dbReference type="Gene3D" id="3.10.20.90">
    <property type="entry name" value="Phosphatidylinositol 3-kinase Catalytic Subunit, Chain A, domain 1"/>
    <property type="match status" value="1"/>
</dbReference>
<feature type="compositionally biased region" description="Polar residues" evidence="1">
    <location>
        <begin position="384"/>
        <end position="394"/>
    </location>
</feature>
<feature type="region of interest" description="Disordered" evidence="1">
    <location>
        <begin position="1177"/>
        <end position="1205"/>
    </location>
</feature>
<feature type="compositionally biased region" description="Low complexity" evidence="1">
    <location>
        <begin position="361"/>
        <end position="378"/>
    </location>
</feature>
<evidence type="ECO:0000313" key="4">
    <source>
        <dbReference type="EMBL" id="KAJ2678316.1"/>
    </source>
</evidence>
<protein>
    <recommendedName>
        <fullName evidence="6">PH domain-containing protein</fullName>
    </recommendedName>
</protein>
<feature type="region of interest" description="Disordered" evidence="1">
    <location>
        <begin position="178"/>
        <end position="285"/>
    </location>
</feature>
<comment type="caution">
    <text evidence="4">The sequence shown here is derived from an EMBL/GenBank/DDBJ whole genome shotgun (WGS) entry which is preliminary data.</text>
</comment>
<dbReference type="OrthoDB" id="43122at2759"/>
<dbReference type="InterPro" id="IPR001849">
    <property type="entry name" value="PH_domain"/>
</dbReference>
<evidence type="ECO:0008006" key="6">
    <source>
        <dbReference type="Google" id="ProtNLM"/>
    </source>
</evidence>
<feature type="compositionally biased region" description="Low complexity" evidence="1">
    <location>
        <begin position="330"/>
        <end position="339"/>
    </location>
</feature>
<feature type="compositionally biased region" description="Polar residues" evidence="1">
    <location>
        <begin position="249"/>
        <end position="261"/>
    </location>
</feature>
<feature type="compositionally biased region" description="Acidic residues" evidence="1">
    <location>
        <begin position="457"/>
        <end position="466"/>
    </location>
</feature>
<evidence type="ECO:0000259" key="2">
    <source>
        <dbReference type="PROSITE" id="PS50003"/>
    </source>
</evidence>
<dbReference type="PROSITE" id="PS50200">
    <property type="entry name" value="RA"/>
    <property type="match status" value="1"/>
</dbReference>
<proteinExistence type="predicted"/>
<feature type="compositionally biased region" description="Polar residues" evidence="1">
    <location>
        <begin position="547"/>
        <end position="556"/>
    </location>
</feature>
<name>A0A9W8KZ14_9FUNG</name>
<dbReference type="PANTHER" id="PTHR38700">
    <property type="entry name" value="YALI0E22418P"/>
    <property type="match status" value="1"/>
</dbReference>
<feature type="compositionally biased region" description="Low complexity" evidence="1">
    <location>
        <begin position="266"/>
        <end position="278"/>
    </location>
</feature>
<dbReference type="EMBL" id="JANBTW010000022">
    <property type="protein sequence ID" value="KAJ2678316.1"/>
    <property type="molecule type" value="Genomic_DNA"/>
</dbReference>
<dbReference type="Gene3D" id="2.30.29.30">
    <property type="entry name" value="Pleckstrin-homology domain (PH domain)/Phosphotyrosine-binding domain (PTB)"/>
    <property type="match status" value="1"/>
</dbReference>
<dbReference type="Pfam" id="PF00788">
    <property type="entry name" value="RA"/>
    <property type="match status" value="1"/>
</dbReference>
<feature type="domain" description="Ras-associating" evidence="3">
    <location>
        <begin position="942"/>
        <end position="1030"/>
    </location>
</feature>
<dbReference type="Proteomes" id="UP001151518">
    <property type="component" value="Unassembled WGS sequence"/>
</dbReference>